<feature type="transmembrane region" description="Helical" evidence="6">
    <location>
        <begin position="154"/>
        <end position="174"/>
    </location>
</feature>
<name>A0A9X1X3X6_9SPHI</name>
<dbReference type="PROSITE" id="PS50943">
    <property type="entry name" value="HTH_CROC1"/>
    <property type="match status" value="1"/>
</dbReference>
<dbReference type="SMART" id="SM00530">
    <property type="entry name" value="HTH_XRE"/>
    <property type="match status" value="1"/>
</dbReference>
<dbReference type="RefSeq" id="WP_245129743.1">
    <property type="nucleotide sequence ID" value="NZ_JALJEJ010000003.1"/>
</dbReference>
<dbReference type="EMBL" id="JALJEJ010000003">
    <property type="protein sequence ID" value="MCJ8209915.1"/>
    <property type="molecule type" value="Genomic_DNA"/>
</dbReference>
<dbReference type="PANTHER" id="PTHR46797:SF1">
    <property type="entry name" value="METHYLPHOSPHONATE SYNTHASE"/>
    <property type="match status" value="1"/>
</dbReference>
<evidence type="ECO:0000256" key="5">
    <source>
        <dbReference type="ARBA" id="ARBA00023136"/>
    </source>
</evidence>
<dbReference type="Proteomes" id="UP001139450">
    <property type="component" value="Unassembled WGS sequence"/>
</dbReference>
<evidence type="ECO:0000256" key="6">
    <source>
        <dbReference type="SAM" id="Phobius"/>
    </source>
</evidence>
<evidence type="ECO:0000256" key="2">
    <source>
        <dbReference type="ARBA" id="ARBA00022692"/>
    </source>
</evidence>
<keyword evidence="5 6" id="KW-0472">Membrane</keyword>
<reference evidence="8" key="1">
    <citation type="submission" date="2022-04" db="EMBL/GenBank/DDBJ databases">
        <title>Mucilaginibacter sp. RS28 isolated from freshwater.</title>
        <authorList>
            <person name="Ko S.-R."/>
        </authorList>
    </citation>
    <scope>NUCLEOTIDE SEQUENCE</scope>
    <source>
        <strain evidence="8">RS28</strain>
    </source>
</reference>
<proteinExistence type="predicted"/>
<dbReference type="InterPro" id="IPR019109">
    <property type="entry name" value="MamF_MmsF"/>
</dbReference>
<accession>A0A9X1X3X6</accession>
<sequence>MTTAEKIKQLRIEKGLSQETLATQAGLSLRTIQRIENGATSPYGDTLRKIAGALSVETTDLIIGTVKSGPKSKNGTLGLINLTALSFIIFPFLSVIVPLTIWILKREELRDQELEIKKMLNFEITWNIVFVIIYIGGIMGKIGHLPHLGNVETVLLSILSMYVLNFLLVAANSIRSMLSRSTFYQPAIKFIR</sequence>
<dbReference type="CDD" id="cd00093">
    <property type="entry name" value="HTH_XRE"/>
    <property type="match status" value="1"/>
</dbReference>
<feature type="domain" description="HTH cro/C1-type" evidence="7">
    <location>
        <begin position="7"/>
        <end position="61"/>
    </location>
</feature>
<dbReference type="InterPro" id="IPR050807">
    <property type="entry name" value="TransReg_Diox_bact_type"/>
</dbReference>
<evidence type="ECO:0000259" key="7">
    <source>
        <dbReference type="PROSITE" id="PS50943"/>
    </source>
</evidence>
<keyword evidence="2 6" id="KW-0812">Transmembrane</keyword>
<dbReference type="Gene3D" id="1.10.260.40">
    <property type="entry name" value="lambda repressor-like DNA-binding domains"/>
    <property type="match status" value="1"/>
</dbReference>
<dbReference type="SUPFAM" id="SSF47413">
    <property type="entry name" value="lambda repressor-like DNA-binding domains"/>
    <property type="match status" value="1"/>
</dbReference>
<evidence type="ECO:0000256" key="1">
    <source>
        <dbReference type="ARBA" id="ARBA00004141"/>
    </source>
</evidence>
<dbReference type="GO" id="GO:0005829">
    <property type="term" value="C:cytosol"/>
    <property type="evidence" value="ECO:0007669"/>
    <property type="project" value="TreeGrafter"/>
</dbReference>
<keyword evidence="4" id="KW-0238">DNA-binding</keyword>
<keyword evidence="9" id="KW-1185">Reference proteome</keyword>
<evidence type="ECO:0000256" key="3">
    <source>
        <dbReference type="ARBA" id="ARBA00022989"/>
    </source>
</evidence>
<gene>
    <name evidence="8" type="ORF">MUY27_09355</name>
</gene>
<dbReference type="Pfam" id="PF09685">
    <property type="entry name" value="MamF_MmsF"/>
    <property type="match status" value="1"/>
</dbReference>
<dbReference type="GO" id="GO:0003700">
    <property type="term" value="F:DNA-binding transcription factor activity"/>
    <property type="evidence" value="ECO:0007669"/>
    <property type="project" value="TreeGrafter"/>
</dbReference>
<comment type="caution">
    <text evidence="8">The sequence shown here is derived from an EMBL/GenBank/DDBJ whole genome shotgun (WGS) entry which is preliminary data.</text>
</comment>
<evidence type="ECO:0000313" key="8">
    <source>
        <dbReference type="EMBL" id="MCJ8209915.1"/>
    </source>
</evidence>
<dbReference type="AlphaFoldDB" id="A0A9X1X3X6"/>
<comment type="subcellular location">
    <subcellularLocation>
        <location evidence="1">Membrane</location>
        <topology evidence="1">Multi-pass membrane protein</topology>
    </subcellularLocation>
</comment>
<organism evidence="8 9">
    <name type="scientific">Mucilaginibacter straminoryzae</name>
    <dbReference type="NCBI Taxonomy" id="2932774"/>
    <lineage>
        <taxon>Bacteria</taxon>
        <taxon>Pseudomonadati</taxon>
        <taxon>Bacteroidota</taxon>
        <taxon>Sphingobacteriia</taxon>
        <taxon>Sphingobacteriales</taxon>
        <taxon>Sphingobacteriaceae</taxon>
        <taxon>Mucilaginibacter</taxon>
    </lineage>
</organism>
<dbReference type="PANTHER" id="PTHR46797">
    <property type="entry name" value="HTH-TYPE TRANSCRIPTIONAL REGULATOR"/>
    <property type="match status" value="1"/>
</dbReference>
<keyword evidence="3 6" id="KW-1133">Transmembrane helix</keyword>
<dbReference type="InterPro" id="IPR010982">
    <property type="entry name" value="Lambda_DNA-bd_dom_sf"/>
</dbReference>
<dbReference type="Pfam" id="PF01381">
    <property type="entry name" value="HTH_3"/>
    <property type="match status" value="1"/>
</dbReference>
<dbReference type="InterPro" id="IPR001387">
    <property type="entry name" value="Cro/C1-type_HTH"/>
</dbReference>
<protein>
    <submittedName>
        <fullName evidence="8">Helix-turn-helix domain-containing protein</fullName>
    </submittedName>
</protein>
<dbReference type="GO" id="GO:0003677">
    <property type="term" value="F:DNA binding"/>
    <property type="evidence" value="ECO:0007669"/>
    <property type="project" value="UniProtKB-KW"/>
</dbReference>
<evidence type="ECO:0000256" key="4">
    <source>
        <dbReference type="ARBA" id="ARBA00023125"/>
    </source>
</evidence>
<evidence type="ECO:0000313" key="9">
    <source>
        <dbReference type="Proteomes" id="UP001139450"/>
    </source>
</evidence>
<feature type="transmembrane region" description="Helical" evidence="6">
    <location>
        <begin position="79"/>
        <end position="104"/>
    </location>
</feature>
<feature type="transmembrane region" description="Helical" evidence="6">
    <location>
        <begin position="124"/>
        <end position="142"/>
    </location>
</feature>